<evidence type="ECO:0000313" key="3">
    <source>
        <dbReference type="EMBL" id="CAA7060056.1"/>
    </source>
</evidence>
<dbReference type="InterPro" id="IPR004312">
    <property type="entry name" value="ATHILA_Orf1_C"/>
</dbReference>
<evidence type="ECO:0000256" key="1">
    <source>
        <dbReference type="SAM" id="MobiDB-lite"/>
    </source>
</evidence>
<comment type="caution">
    <text evidence="3">The sequence shown here is derived from an EMBL/GenBank/DDBJ whole genome shotgun (WGS) entry which is preliminary data.</text>
</comment>
<evidence type="ECO:0000259" key="2">
    <source>
        <dbReference type="Pfam" id="PF03078"/>
    </source>
</evidence>
<gene>
    <name evidence="3" type="ORF">MERR_LOCUS47292</name>
</gene>
<name>A0A6D2L5I6_9BRAS</name>
<feature type="domain" description="Arabidopsis retrotransposon Orf1 C-terminal" evidence="2">
    <location>
        <begin position="40"/>
        <end position="403"/>
    </location>
</feature>
<proteinExistence type="predicted"/>
<dbReference type="EMBL" id="CACVBM020001815">
    <property type="protein sequence ID" value="CAA7060056.1"/>
    <property type="molecule type" value="Genomic_DNA"/>
</dbReference>
<dbReference type="Proteomes" id="UP000467841">
    <property type="component" value="Unassembled WGS sequence"/>
</dbReference>
<reference evidence="3" key="1">
    <citation type="submission" date="2020-01" db="EMBL/GenBank/DDBJ databases">
        <authorList>
            <person name="Mishra B."/>
        </authorList>
    </citation>
    <scope>NUCLEOTIDE SEQUENCE [LARGE SCALE GENOMIC DNA]</scope>
</reference>
<feature type="compositionally biased region" description="Polar residues" evidence="1">
    <location>
        <begin position="416"/>
        <end position="425"/>
    </location>
</feature>
<feature type="compositionally biased region" description="Low complexity" evidence="1">
    <location>
        <begin position="27"/>
        <end position="36"/>
    </location>
</feature>
<feature type="compositionally biased region" description="Basic and acidic residues" evidence="1">
    <location>
        <begin position="13"/>
        <end position="24"/>
    </location>
</feature>
<accession>A0A6D2L5I6</accession>
<protein>
    <recommendedName>
        <fullName evidence="2">Arabidopsis retrotransposon Orf1 C-terminal domain-containing protein</fullName>
    </recommendedName>
</protein>
<dbReference type="OrthoDB" id="1106712at2759"/>
<sequence>MVSTTRGTLSRAAAEKAEGKKPVIEEGSGSRQSGSGVMKSKDYAEIFDKMSFVRTRYPDLTTMAELGISQDCHYLFDEMQLTRLMMNPLPAYKKETIEFLSTLRVNFYEPDEIVPEGHGSGRFSFRIKKRKYRMSFKELEDVFHFEHKDGRETEPGTPHAELQAFWAMIGVGEYMSSTAKSTHVRNPVLRYVHKSLAHTIYARRDVTGVTEKELFFLNESVKKVIHTLPDGTEMVGDRTGNSVATYLLKSFLSYREYALSLNKVHKASSGQLSCGGLITPILMNCRITLEKPVDPQSINIHYLRKSTYLRGQPISGRHNYQFAYRQFNFGLASFFLPNQPLTYITVRENIDFEPPIDTILEQGQEEEEYDYPGAADAEESSGDEENLIDYKTGEFHFKNHKIKGRSQRLTPHLRASTRSGPGTNSRTKRSSPSSRP</sequence>
<dbReference type="AlphaFoldDB" id="A0A6D2L5I6"/>
<feature type="region of interest" description="Disordered" evidence="1">
    <location>
        <begin position="365"/>
        <end position="436"/>
    </location>
</feature>
<keyword evidence="4" id="KW-1185">Reference proteome</keyword>
<feature type="region of interest" description="Disordered" evidence="1">
    <location>
        <begin position="1"/>
        <end position="36"/>
    </location>
</feature>
<dbReference type="Pfam" id="PF03078">
    <property type="entry name" value="ATHILA"/>
    <property type="match status" value="1"/>
</dbReference>
<evidence type="ECO:0000313" key="4">
    <source>
        <dbReference type="Proteomes" id="UP000467841"/>
    </source>
</evidence>
<feature type="compositionally biased region" description="Acidic residues" evidence="1">
    <location>
        <begin position="365"/>
        <end position="387"/>
    </location>
</feature>
<organism evidence="3 4">
    <name type="scientific">Microthlaspi erraticum</name>
    <dbReference type="NCBI Taxonomy" id="1685480"/>
    <lineage>
        <taxon>Eukaryota</taxon>
        <taxon>Viridiplantae</taxon>
        <taxon>Streptophyta</taxon>
        <taxon>Embryophyta</taxon>
        <taxon>Tracheophyta</taxon>
        <taxon>Spermatophyta</taxon>
        <taxon>Magnoliopsida</taxon>
        <taxon>eudicotyledons</taxon>
        <taxon>Gunneridae</taxon>
        <taxon>Pentapetalae</taxon>
        <taxon>rosids</taxon>
        <taxon>malvids</taxon>
        <taxon>Brassicales</taxon>
        <taxon>Brassicaceae</taxon>
        <taxon>Coluteocarpeae</taxon>
        <taxon>Microthlaspi</taxon>
    </lineage>
</organism>